<dbReference type="InterPro" id="IPR036390">
    <property type="entry name" value="WH_DNA-bd_sf"/>
</dbReference>
<protein>
    <submittedName>
        <fullName evidence="1">Uncharacterized protein</fullName>
    </submittedName>
</protein>
<accession>A0A9X0UGK5</accession>
<dbReference type="EMBL" id="JACOMF010000109">
    <property type="protein sequence ID" value="MBC4019033.1"/>
    <property type="molecule type" value="Genomic_DNA"/>
</dbReference>
<dbReference type="Proteomes" id="UP000600101">
    <property type="component" value="Unassembled WGS sequence"/>
</dbReference>
<sequence length="159" mass="17416">MVETTPSPLGPDGSPDRILAEAVTTLHLVALRRQFDAIRKVFGEDPPHRAREALWVVLEVLLAHLRGERIALRDLVSRAEGLLSGPTLSRVVAEMERDGLLTSKAVPGEGRLRLLRPTEQTLRILASRAEAGFAEFAAIVHQTERCMIDARDPSVGADL</sequence>
<dbReference type="InterPro" id="IPR036388">
    <property type="entry name" value="WH-like_DNA-bd_sf"/>
</dbReference>
<dbReference type="Gene3D" id="1.10.10.10">
    <property type="entry name" value="Winged helix-like DNA-binding domain superfamily/Winged helix DNA-binding domain"/>
    <property type="match status" value="1"/>
</dbReference>
<proteinExistence type="predicted"/>
<keyword evidence="2" id="KW-1185">Reference proteome</keyword>
<dbReference type="AlphaFoldDB" id="A0A9X0UGK5"/>
<name>A0A9X0UGK5_9PROT</name>
<reference evidence="1" key="1">
    <citation type="submission" date="2020-08" db="EMBL/GenBank/DDBJ databases">
        <authorList>
            <person name="Hu Y."/>
            <person name="Nguyen S.V."/>
            <person name="Li F."/>
            <person name="Fanning S."/>
        </authorList>
    </citation>
    <scope>NUCLEOTIDE SEQUENCE</scope>
    <source>
        <strain evidence="1">SYSU D8009</strain>
    </source>
</reference>
<evidence type="ECO:0000313" key="1">
    <source>
        <dbReference type="EMBL" id="MBC4019033.1"/>
    </source>
</evidence>
<evidence type="ECO:0000313" key="2">
    <source>
        <dbReference type="Proteomes" id="UP000600101"/>
    </source>
</evidence>
<organism evidence="1 2">
    <name type="scientific">Siccirubricoccus deserti</name>
    <dbReference type="NCBI Taxonomy" id="2013562"/>
    <lineage>
        <taxon>Bacteria</taxon>
        <taxon>Pseudomonadati</taxon>
        <taxon>Pseudomonadota</taxon>
        <taxon>Alphaproteobacteria</taxon>
        <taxon>Acetobacterales</taxon>
        <taxon>Roseomonadaceae</taxon>
        <taxon>Siccirubricoccus</taxon>
    </lineage>
</organism>
<dbReference type="SUPFAM" id="SSF46785">
    <property type="entry name" value="Winged helix' DNA-binding domain"/>
    <property type="match status" value="1"/>
</dbReference>
<comment type="caution">
    <text evidence="1">The sequence shown here is derived from an EMBL/GenBank/DDBJ whole genome shotgun (WGS) entry which is preliminary data.</text>
</comment>
<dbReference type="RefSeq" id="WP_186773768.1">
    <property type="nucleotide sequence ID" value="NZ_JACOMF010000109.1"/>
</dbReference>
<gene>
    <name evidence="1" type="ORF">H7965_27725</name>
</gene>